<evidence type="ECO:0000313" key="2">
    <source>
        <dbReference type="EMBL" id="TDC90417.1"/>
    </source>
</evidence>
<sequence length="322" mass="35727">MGWEVKFVSIVHPPVKRFPENRSSETECETGEPVTKYPEVRVSARSRLFRVNLGAELRTLRERTKMSTRTVAARLGTSPAWVSRTETGARFPTPDEVGALCELYGATGEMRDLLVAKAESNDGTTINLPSGDKYTDQLANIMLLETEARRVTGYEIALVPGLLQTPEYAREMISALDRPQSEIERRVATRIGRQAVLSRPNGPELRFLLDEFVLRRLIGGSAVMSRQLRKIVAEAAWPNVHVRVLPASIGAHQGLDGTFAIYEFAALETYVYLESRKGGAFINDAEVTQQYLDTRDALWDEALNEEESVALIDTLAEGLTGG</sequence>
<dbReference type="InterPro" id="IPR010982">
    <property type="entry name" value="Lambda_DNA-bd_dom_sf"/>
</dbReference>
<dbReference type="Pfam" id="PF13560">
    <property type="entry name" value="HTH_31"/>
    <property type="match status" value="1"/>
</dbReference>
<dbReference type="InterPro" id="IPR001387">
    <property type="entry name" value="Cro/C1-type_HTH"/>
</dbReference>
<dbReference type="SMART" id="SM00530">
    <property type="entry name" value="HTH_XRE"/>
    <property type="match status" value="1"/>
</dbReference>
<accession>A0A4R4UFC4</accession>
<reference evidence="2 3" key="1">
    <citation type="submission" date="2019-03" db="EMBL/GenBank/DDBJ databases">
        <title>Draft genome sequences of novel Actinobacteria.</title>
        <authorList>
            <person name="Sahin N."/>
            <person name="Ay H."/>
            <person name="Saygin H."/>
        </authorList>
    </citation>
    <scope>NUCLEOTIDE SEQUENCE [LARGE SCALE GENOMIC DNA]</scope>
    <source>
        <strain evidence="2 3">16K404</strain>
    </source>
</reference>
<dbReference type="CDD" id="cd00093">
    <property type="entry name" value="HTH_XRE"/>
    <property type="match status" value="1"/>
</dbReference>
<protein>
    <submittedName>
        <fullName evidence="2">XRE family transcriptional regulator</fullName>
    </submittedName>
</protein>
<name>A0A4R4UFC4_9PSEU</name>
<keyword evidence="3" id="KW-1185">Reference proteome</keyword>
<evidence type="ECO:0000313" key="3">
    <source>
        <dbReference type="Proteomes" id="UP000294744"/>
    </source>
</evidence>
<dbReference type="Gene3D" id="1.10.260.40">
    <property type="entry name" value="lambda repressor-like DNA-binding domains"/>
    <property type="match status" value="1"/>
</dbReference>
<organism evidence="2 3">
    <name type="scientific">Saccharopolyspora aridisoli</name>
    <dbReference type="NCBI Taxonomy" id="2530385"/>
    <lineage>
        <taxon>Bacteria</taxon>
        <taxon>Bacillati</taxon>
        <taxon>Actinomycetota</taxon>
        <taxon>Actinomycetes</taxon>
        <taxon>Pseudonocardiales</taxon>
        <taxon>Pseudonocardiaceae</taxon>
        <taxon>Saccharopolyspora</taxon>
    </lineage>
</organism>
<comment type="caution">
    <text evidence="2">The sequence shown here is derived from an EMBL/GenBank/DDBJ whole genome shotgun (WGS) entry which is preliminary data.</text>
</comment>
<dbReference type="GO" id="GO:0003677">
    <property type="term" value="F:DNA binding"/>
    <property type="evidence" value="ECO:0007669"/>
    <property type="project" value="InterPro"/>
</dbReference>
<dbReference type="EMBL" id="SMKV01000025">
    <property type="protein sequence ID" value="TDC90417.1"/>
    <property type="molecule type" value="Genomic_DNA"/>
</dbReference>
<feature type="domain" description="HTH cro/C1-type" evidence="1">
    <location>
        <begin position="57"/>
        <end position="110"/>
    </location>
</feature>
<dbReference type="SUPFAM" id="SSF47413">
    <property type="entry name" value="lambda repressor-like DNA-binding domains"/>
    <property type="match status" value="1"/>
</dbReference>
<dbReference type="AlphaFoldDB" id="A0A4R4UFC4"/>
<dbReference type="Proteomes" id="UP000294744">
    <property type="component" value="Unassembled WGS sequence"/>
</dbReference>
<dbReference type="PROSITE" id="PS50943">
    <property type="entry name" value="HTH_CROC1"/>
    <property type="match status" value="1"/>
</dbReference>
<gene>
    <name evidence="2" type="ORF">E1161_19095</name>
</gene>
<dbReference type="InterPro" id="IPR043917">
    <property type="entry name" value="DUF5753"/>
</dbReference>
<dbReference type="OrthoDB" id="3687959at2"/>
<proteinExistence type="predicted"/>
<evidence type="ECO:0000259" key="1">
    <source>
        <dbReference type="PROSITE" id="PS50943"/>
    </source>
</evidence>
<dbReference type="Pfam" id="PF19054">
    <property type="entry name" value="DUF5753"/>
    <property type="match status" value="1"/>
</dbReference>